<feature type="compositionally biased region" description="Polar residues" evidence="1">
    <location>
        <begin position="7"/>
        <end position="23"/>
    </location>
</feature>
<feature type="non-terminal residue" evidence="2">
    <location>
        <position position="1"/>
    </location>
</feature>
<feature type="region of interest" description="Disordered" evidence="1">
    <location>
        <begin position="1"/>
        <end position="110"/>
    </location>
</feature>
<organism evidence="2 3">
    <name type="scientific">Prorocentrum cordatum</name>
    <dbReference type="NCBI Taxonomy" id="2364126"/>
    <lineage>
        <taxon>Eukaryota</taxon>
        <taxon>Sar</taxon>
        <taxon>Alveolata</taxon>
        <taxon>Dinophyceae</taxon>
        <taxon>Prorocentrales</taxon>
        <taxon>Prorocentraceae</taxon>
        <taxon>Prorocentrum</taxon>
    </lineage>
</organism>
<evidence type="ECO:0000313" key="3">
    <source>
        <dbReference type="Proteomes" id="UP001189429"/>
    </source>
</evidence>
<name>A0ABN9YCH3_9DINO</name>
<proteinExistence type="predicted"/>
<gene>
    <name evidence="2" type="ORF">PCOR1329_LOCUS83490</name>
</gene>
<reference evidence="2" key="1">
    <citation type="submission" date="2023-10" db="EMBL/GenBank/DDBJ databases">
        <authorList>
            <person name="Chen Y."/>
            <person name="Shah S."/>
            <person name="Dougan E. K."/>
            <person name="Thang M."/>
            <person name="Chan C."/>
        </authorList>
    </citation>
    <scope>NUCLEOTIDE SEQUENCE [LARGE SCALE GENOMIC DNA]</scope>
</reference>
<comment type="caution">
    <text evidence="2">The sequence shown here is derived from an EMBL/GenBank/DDBJ whole genome shotgun (WGS) entry which is preliminary data.</text>
</comment>
<feature type="compositionally biased region" description="Polar residues" evidence="1">
    <location>
        <begin position="74"/>
        <end position="86"/>
    </location>
</feature>
<sequence length="110" mass="11797">RSRPRTQRGSCWTSDSRATTVQSCLGRPSNAMSTRAASATSSQRSIVAPPKLALLTRSARPPTTGRGACGKSPQLGTSHRWQTSTARLAKLTPPGARRAPSALRETRRRS</sequence>
<dbReference type="Proteomes" id="UP001189429">
    <property type="component" value="Unassembled WGS sequence"/>
</dbReference>
<feature type="compositionally biased region" description="Low complexity" evidence="1">
    <location>
        <begin position="29"/>
        <end position="45"/>
    </location>
</feature>
<keyword evidence="3" id="KW-1185">Reference proteome</keyword>
<protein>
    <submittedName>
        <fullName evidence="2">Uncharacterized protein</fullName>
    </submittedName>
</protein>
<evidence type="ECO:0000256" key="1">
    <source>
        <dbReference type="SAM" id="MobiDB-lite"/>
    </source>
</evidence>
<dbReference type="EMBL" id="CAUYUJ010022102">
    <property type="protein sequence ID" value="CAK0908936.1"/>
    <property type="molecule type" value="Genomic_DNA"/>
</dbReference>
<feature type="non-terminal residue" evidence="2">
    <location>
        <position position="110"/>
    </location>
</feature>
<evidence type="ECO:0000313" key="2">
    <source>
        <dbReference type="EMBL" id="CAK0908936.1"/>
    </source>
</evidence>
<accession>A0ABN9YCH3</accession>